<dbReference type="EMBL" id="JAHRIM010070168">
    <property type="protein sequence ID" value="MEQ2272566.1"/>
    <property type="molecule type" value="Genomic_DNA"/>
</dbReference>
<organism evidence="1 2">
    <name type="scientific">Xenotaenia resolanae</name>
    <dbReference type="NCBI Taxonomy" id="208358"/>
    <lineage>
        <taxon>Eukaryota</taxon>
        <taxon>Metazoa</taxon>
        <taxon>Chordata</taxon>
        <taxon>Craniata</taxon>
        <taxon>Vertebrata</taxon>
        <taxon>Euteleostomi</taxon>
        <taxon>Actinopterygii</taxon>
        <taxon>Neopterygii</taxon>
        <taxon>Teleostei</taxon>
        <taxon>Neoteleostei</taxon>
        <taxon>Acanthomorphata</taxon>
        <taxon>Ovalentaria</taxon>
        <taxon>Atherinomorphae</taxon>
        <taxon>Cyprinodontiformes</taxon>
        <taxon>Goodeidae</taxon>
        <taxon>Xenotaenia</taxon>
    </lineage>
</organism>
<accession>A0ABV0WT31</accession>
<comment type="caution">
    <text evidence="1">The sequence shown here is derived from an EMBL/GenBank/DDBJ whole genome shotgun (WGS) entry which is preliminary data.</text>
</comment>
<reference evidence="1 2" key="1">
    <citation type="submission" date="2021-06" db="EMBL/GenBank/DDBJ databases">
        <authorList>
            <person name="Palmer J.M."/>
        </authorList>
    </citation>
    <scope>NUCLEOTIDE SEQUENCE [LARGE SCALE GENOMIC DNA]</scope>
    <source>
        <strain evidence="1 2">XR_2019</strain>
        <tissue evidence="1">Muscle</tissue>
    </source>
</reference>
<name>A0ABV0WT31_9TELE</name>
<proteinExistence type="predicted"/>
<dbReference type="Proteomes" id="UP001444071">
    <property type="component" value="Unassembled WGS sequence"/>
</dbReference>
<protein>
    <submittedName>
        <fullName evidence="1">Uncharacterized protein</fullName>
    </submittedName>
</protein>
<sequence length="100" mass="11425">MQITSAAAVVWQHWVISGISRSVTEVQPLYEGEAELYELIPLGCKESILFSKSQMLKDNLKFIISLSIYRSTANKNSFFPHISLLLLQSYSSKNERIHSY</sequence>
<keyword evidence="2" id="KW-1185">Reference proteome</keyword>
<gene>
    <name evidence="1" type="ORF">XENORESO_000460</name>
</gene>
<evidence type="ECO:0000313" key="2">
    <source>
        <dbReference type="Proteomes" id="UP001444071"/>
    </source>
</evidence>
<evidence type="ECO:0000313" key="1">
    <source>
        <dbReference type="EMBL" id="MEQ2272566.1"/>
    </source>
</evidence>